<feature type="region of interest" description="Disordered" evidence="1">
    <location>
        <begin position="188"/>
        <end position="211"/>
    </location>
</feature>
<dbReference type="EMBL" id="JAIWYP010000004">
    <property type="protein sequence ID" value="KAH3836909.1"/>
    <property type="molecule type" value="Genomic_DNA"/>
</dbReference>
<gene>
    <name evidence="2" type="ORF">DPMN_110285</name>
</gene>
<name>A0A9D4QMZ3_DREPO</name>
<reference evidence="2" key="1">
    <citation type="journal article" date="2019" name="bioRxiv">
        <title>The Genome of the Zebra Mussel, Dreissena polymorpha: A Resource for Invasive Species Research.</title>
        <authorList>
            <person name="McCartney M.A."/>
            <person name="Auch B."/>
            <person name="Kono T."/>
            <person name="Mallez S."/>
            <person name="Zhang Y."/>
            <person name="Obille A."/>
            <person name="Becker A."/>
            <person name="Abrahante J.E."/>
            <person name="Garbe J."/>
            <person name="Badalamenti J.P."/>
            <person name="Herman A."/>
            <person name="Mangelson H."/>
            <person name="Liachko I."/>
            <person name="Sullivan S."/>
            <person name="Sone E.D."/>
            <person name="Koren S."/>
            <person name="Silverstein K.A.T."/>
            <person name="Beckman K.B."/>
            <person name="Gohl D.M."/>
        </authorList>
    </citation>
    <scope>NUCLEOTIDE SEQUENCE</scope>
    <source>
        <strain evidence="2">Duluth1</strain>
        <tissue evidence="2">Whole animal</tissue>
    </source>
</reference>
<accession>A0A9D4QMZ3</accession>
<evidence type="ECO:0000313" key="3">
    <source>
        <dbReference type="Proteomes" id="UP000828390"/>
    </source>
</evidence>
<sequence>MVALSPEESAQWCDRNRSQMEDMVEDENETVFTEDGSMVPLRLVKSVPASTKSHTQVLPRFERSGQIFTATKASGIAVTSQLSAPLDTSASQIFTAAKACGIAVTPQLSTPLQHLQSRIHGHYKCHSQNLHAAGIRSSELRHKPSVVSAPLASRSIAKLVEVSLSAQRSIAKLVEEISKISKQLEGIQETMQKERRSKSSGKYPSYKDAGY</sequence>
<protein>
    <submittedName>
        <fullName evidence="2">Uncharacterized protein</fullName>
    </submittedName>
</protein>
<keyword evidence="3" id="KW-1185">Reference proteome</keyword>
<proteinExistence type="predicted"/>
<dbReference type="AlphaFoldDB" id="A0A9D4QMZ3"/>
<reference evidence="2" key="2">
    <citation type="submission" date="2020-11" db="EMBL/GenBank/DDBJ databases">
        <authorList>
            <person name="McCartney M.A."/>
            <person name="Auch B."/>
            <person name="Kono T."/>
            <person name="Mallez S."/>
            <person name="Becker A."/>
            <person name="Gohl D.M."/>
            <person name="Silverstein K.A.T."/>
            <person name="Koren S."/>
            <person name="Bechman K.B."/>
            <person name="Herman A."/>
            <person name="Abrahante J.E."/>
            <person name="Garbe J."/>
        </authorList>
    </citation>
    <scope>NUCLEOTIDE SEQUENCE</scope>
    <source>
        <strain evidence="2">Duluth1</strain>
        <tissue evidence="2">Whole animal</tissue>
    </source>
</reference>
<dbReference type="Proteomes" id="UP000828390">
    <property type="component" value="Unassembled WGS sequence"/>
</dbReference>
<evidence type="ECO:0000256" key="1">
    <source>
        <dbReference type="SAM" id="MobiDB-lite"/>
    </source>
</evidence>
<comment type="caution">
    <text evidence="2">The sequence shown here is derived from an EMBL/GenBank/DDBJ whole genome shotgun (WGS) entry which is preliminary data.</text>
</comment>
<evidence type="ECO:0000313" key="2">
    <source>
        <dbReference type="EMBL" id="KAH3836909.1"/>
    </source>
</evidence>
<organism evidence="2 3">
    <name type="scientific">Dreissena polymorpha</name>
    <name type="common">Zebra mussel</name>
    <name type="synonym">Mytilus polymorpha</name>
    <dbReference type="NCBI Taxonomy" id="45954"/>
    <lineage>
        <taxon>Eukaryota</taxon>
        <taxon>Metazoa</taxon>
        <taxon>Spiralia</taxon>
        <taxon>Lophotrochozoa</taxon>
        <taxon>Mollusca</taxon>
        <taxon>Bivalvia</taxon>
        <taxon>Autobranchia</taxon>
        <taxon>Heteroconchia</taxon>
        <taxon>Euheterodonta</taxon>
        <taxon>Imparidentia</taxon>
        <taxon>Neoheterodontei</taxon>
        <taxon>Myida</taxon>
        <taxon>Dreissenoidea</taxon>
        <taxon>Dreissenidae</taxon>
        <taxon>Dreissena</taxon>
    </lineage>
</organism>